<evidence type="ECO:0000259" key="8">
    <source>
        <dbReference type="Pfam" id="PF01529"/>
    </source>
</evidence>
<dbReference type="GO" id="GO:0019706">
    <property type="term" value="F:protein-cysteine S-palmitoyltransferase activity"/>
    <property type="evidence" value="ECO:0007669"/>
    <property type="project" value="UniProtKB-EC"/>
</dbReference>
<dbReference type="WBParaSite" id="MCU_010356-RA">
    <property type="protein sequence ID" value="MCU_010356-RA"/>
    <property type="gene ID" value="MCU_010356"/>
</dbReference>
<dbReference type="PROSITE" id="PS50216">
    <property type="entry name" value="DHHC"/>
    <property type="match status" value="1"/>
</dbReference>
<evidence type="ECO:0000256" key="3">
    <source>
        <dbReference type="ARBA" id="ARBA00022692"/>
    </source>
</evidence>
<feature type="transmembrane region" description="Helical" evidence="7">
    <location>
        <begin position="191"/>
        <end position="218"/>
    </location>
</feature>
<organism evidence="9">
    <name type="scientific">Mesocestoides corti</name>
    <name type="common">Flatworm</name>
    <dbReference type="NCBI Taxonomy" id="53468"/>
    <lineage>
        <taxon>Eukaryota</taxon>
        <taxon>Metazoa</taxon>
        <taxon>Spiralia</taxon>
        <taxon>Lophotrochozoa</taxon>
        <taxon>Platyhelminthes</taxon>
        <taxon>Cestoda</taxon>
        <taxon>Eucestoda</taxon>
        <taxon>Cyclophyllidea</taxon>
        <taxon>Mesocestoididae</taxon>
        <taxon>Mesocestoides</taxon>
    </lineage>
</organism>
<reference evidence="9" key="1">
    <citation type="submission" date="2019-11" db="UniProtKB">
        <authorList>
            <consortium name="WormBaseParasite"/>
        </authorList>
    </citation>
    <scope>IDENTIFICATION</scope>
</reference>
<feature type="transmembrane region" description="Helical" evidence="7">
    <location>
        <begin position="148"/>
        <end position="171"/>
    </location>
</feature>
<dbReference type="PANTHER" id="PTHR12246">
    <property type="entry name" value="PALMITOYLTRANSFERASE ZDHHC16"/>
    <property type="match status" value="1"/>
</dbReference>
<comment type="similarity">
    <text evidence="7">Belongs to the DHHC palmitoyltransferase family.</text>
</comment>
<dbReference type="AlphaFoldDB" id="A0A5K3FTA0"/>
<evidence type="ECO:0000313" key="9">
    <source>
        <dbReference type="WBParaSite" id="MCU_010356-RA"/>
    </source>
</evidence>
<feature type="transmembrane region" description="Helical" evidence="7">
    <location>
        <begin position="23"/>
        <end position="50"/>
    </location>
</feature>
<keyword evidence="4 7" id="KW-1133">Transmembrane helix</keyword>
<dbReference type="InterPro" id="IPR001594">
    <property type="entry name" value="Palmitoyltrfase_DHHC"/>
</dbReference>
<keyword evidence="5 7" id="KW-0472">Membrane</keyword>
<proteinExistence type="inferred from homology"/>
<name>A0A5K3FTA0_MESCO</name>
<keyword evidence="6 7" id="KW-0012">Acyltransferase</keyword>
<evidence type="ECO:0000256" key="1">
    <source>
        <dbReference type="ARBA" id="ARBA00004141"/>
    </source>
</evidence>
<keyword evidence="2 7" id="KW-0808">Transferase</keyword>
<dbReference type="GO" id="GO:0016020">
    <property type="term" value="C:membrane"/>
    <property type="evidence" value="ECO:0007669"/>
    <property type="project" value="UniProtKB-SubCell"/>
</dbReference>
<evidence type="ECO:0000256" key="4">
    <source>
        <dbReference type="ARBA" id="ARBA00022989"/>
    </source>
</evidence>
<evidence type="ECO:0000256" key="2">
    <source>
        <dbReference type="ARBA" id="ARBA00022679"/>
    </source>
</evidence>
<comment type="domain">
    <text evidence="7">The DHHC domain is required for palmitoyltransferase activity.</text>
</comment>
<protein>
    <recommendedName>
        <fullName evidence="7">Palmitoyltransferase</fullName>
        <ecNumber evidence="7">2.3.1.225</ecNumber>
    </recommendedName>
</protein>
<feature type="domain" description="Palmitoyltransferase DHHC" evidence="8">
    <location>
        <begin position="102"/>
        <end position="234"/>
    </location>
</feature>
<dbReference type="InterPro" id="IPR039859">
    <property type="entry name" value="PFA4/ZDH16/20/ERF2-like"/>
</dbReference>
<dbReference type="Pfam" id="PF01529">
    <property type="entry name" value="DHHC"/>
    <property type="match status" value="1"/>
</dbReference>
<feature type="transmembrane region" description="Helical" evidence="7">
    <location>
        <begin position="56"/>
        <end position="73"/>
    </location>
</feature>
<comment type="catalytic activity">
    <reaction evidence="7">
        <text>L-cysteinyl-[protein] + hexadecanoyl-CoA = S-hexadecanoyl-L-cysteinyl-[protein] + CoA</text>
        <dbReference type="Rhea" id="RHEA:36683"/>
        <dbReference type="Rhea" id="RHEA-COMP:10131"/>
        <dbReference type="Rhea" id="RHEA-COMP:11032"/>
        <dbReference type="ChEBI" id="CHEBI:29950"/>
        <dbReference type="ChEBI" id="CHEBI:57287"/>
        <dbReference type="ChEBI" id="CHEBI:57379"/>
        <dbReference type="ChEBI" id="CHEBI:74151"/>
        <dbReference type="EC" id="2.3.1.225"/>
    </reaction>
</comment>
<comment type="subcellular location">
    <subcellularLocation>
        <location evidence="1">Membrane</location>
        <topology evidence="1">Multi-pass membrane protein</topology>
    </subcellularLocation>
</comment>
<evidence type="ECO:0000256" key="6">
    <source>
        <dbReference type="ARBA" id="ARBA00023315"/>
    </source>
</evidence>
<evidence type="ECO:0000256" key="7">
    <source>
        <dbReference type="RuleBase" id="RU079119"/>
    </source>
</evidence>
<accession>A0A5K3FTA0</accession>
<sequence>MTSHNFLLNDSVCKSVTQKVKRLLHFGPICGMGLVIFLTIVGLSVLVSTILPSKGLFGIVILFTYFFLSFFIMRSYALSAWYGPGFVKLGWKPTHTEDQAFLQFCALCEGFKPPRSHHCKTCGRCVLKMDHHCPWINSCVGHLNHGHFLHFVLSAPLGCLYCCILCSYRLYYVLTRSFVLYKYGYDYRFLFSFYEVVTLLVALGLAFGVVLAVGGLAYCQIRGILRNKTVIEDWIMVKANDRRESDLTTAPIVYPYDLGWKKNVLQVLSWSGNPIGDGYSWPLKPGCRKYDLTIEQIRQKELKNKSAVYFKIDRAYGGSTLPLSFGCRTLFYPPCSGESRMAVAVGDTVLVTRSHKRWYYGQLVSSASSSQNHSSKAPVKGWFPKACAASVDVHSTTKVKTS</sequence>
<evidence type="ECO:0000256" key="5">
    <source>
        <dbReference type="ARBA" id="ARBA00023136"/>
    </source>
</evidence>
<dbReference type="EC" id="2.3.1.225" evidence="7"/>
<keyword evidence="3 7" id="KW-0812">Transmembrane</keyword>